<name>A0ACB9EJE8_ARCLA</name>
<reference evidence="1 2" key="2">
    <citation type="journal article" date="2022" name="Mol. Ecol. Resour.">
        <title>The genomes of chicory, endive, great burdock and yacon provide insights into Asteraceae paleo-polyploidization history and plant inulin production.</title>
        <authorList>
            <person name="Fan W."/>
            <person name="Wang S."/>
            <person name="Wang H."/>
            <person name="Wang A."/>
            <person name="Jiang F."/>
            <person name="Liu H."/>
            <person name="Zhao H."/>
            <person name="Xu D."/>
            <person name="Zhang Y."/>
        </authorList>
    </citation>
    <scope>NUCLEOTIDE SEQUENCE [LARGE SCALE GENOMIC DNA]</scope>
    <source>
        <strain evidence="2">cv. Niubang</strain>
    </source>
</reference>
<reference evidence="2" key="1">
    <citation type="journal article" date="2022" name="Mol. Ecol. Resour.">
        <title>The genomes of chicory, endive, great burdock and yacon provide insights into Asteraceae palaeo-polyploidization history and plant inulin production.</title>
        <authorList>
            <person name="Fan W."/>
            <person name="Wang S."/>
            <person name="Wang H."/>
            <person name="Wang A."/>
            <person name="Jiang F."/>
            <person name="Liu H."/>
            <person name="Zhao H."/>
            <person name="Xu D."/>
            <person name="Zhang Y."/>
        </authorList>
    </citation>
    <scope>NUCLEOTIDE SEQUENCE [LARGE SCALE GENOMIC DNA]</scope>
    <source>
        <strain evidence="2">cv. Niubang</strain>
    </source>
</reference>
<accession>A0ACB9EJE8</accession>
<protein>
    <submittedName>
        <fullName evidence="1">Uncharacterized protein</fullName>
    </submittedName>
</protein>
<keyword evidence="2" id="KW-1185">Reference proteome</keyword>
<proteinExistence type="predicted"/>
<gene>
    <name evidence="1" type="ORF">L6452_06367</name>
</gene>
<sequence>MGLEPKEKKTDVVGRASSLIIDDQPKVIDIEKMKVYIRYTIPSSPVEGVSKATTTYSNKGKEKVTERGPNMISLNIKVPDDLIRMGVLDKGMFPYMNFFRIPHVRERYFDAIIGVDAHAVKLAFMTLLALHSNIDKVQQLLETSLKKVEVVEASKHAFKIKLDNALSKIEGKKERKVQELKSCLNEALSMVSTPEVEKKKAKFS</sequence>
<evidence type="ECO:0000313" key="2">
    <source>
        <dbReference type="Proteomes" id="UP001055879"/>
    </source>
</evidence>
<dbReference type="EMBL" id="CM042048">
    <property type="protein sequence ID" value="KAI3758795.1"/>
    <property type="molecule type" value="Genomic_DNA"/>
</dbReference>
<evidence type="ECO:0000313" key="1">
    <source>
        <dbReference type="EMBL" id="KAI3758795.1"/>
    </source>
</evidence>
<comment type="caution">
    <text evidence="1">The sequence shown here is derived from an EMBL/GenBank/DDBJ whole genome shotgun (WGS) entry which is preliminary data.</text>
</comment>
<organism evidence="1 2">
    <name type="scientific">Arctium lappa</name>
    <name type="common">Greater burdock</name>
    <name type="synonym">Lappa major</name>
    <dbReference type="NCBI Taxonomy" id="4217"/>
    <lineage>
        <taxon>Eukaryota</taxon>
        <taxon>Viridiplantae</taxon>
        <taxon>Streptophyta</taxon>
        <taxon>Embryophyta</taxon>
        <taxon>Tracheophyta</taxon>
        <taxon>Spermatophyta</taxon>
        <taxon>Magnoliopsida</taxon>
        <taxon>eudicotyledons</taxon>
        <taxon>Gunneridae</taxon>
        <taxon>Pentapetalae</taxon>
        <taxon>asterids</taxon>
        <taxon>campanulids</taxon>
        <taxon>Asterales</taxon>
        <taxon>Asteraceae</taxon>
        <taxon>Carduoideae</taxon>
        <taxon>Cardueae</taxon>
        <taxon>Arctiinae</taxon>
        <taxon>Arctium</taxon>
    </lineage>
</organism>
<dbReference type="Proteomes" id="UP001055879">
    <property type="component" value="Linkage Group LG02"/>
</dbReference>